<keyword evidence="1" id="KW-0812">Transmembrane</keyword>
<reference evidence="3 4" key="1">
    <citation type="submission" date="2016-10" db="EMBL/GenBank/DDBJ databases">
        <authorList>
            <person name="de Groot N.N."/>
        </authorList>
    </citation>
    <scope>NUCLEOTIDE SEQUENCE [LARGE SCALE GENOMIC DNA]</scope>
    <source>
        <strain evidence="3 4">IBRC-M 10780</strain>
    </source>
</reference>
<proteinExistence type="predicted"/>
<dbReference type="OrthoDB" id="2382185at2"/>
<organism evidence="3 4">
    <name type="scientific">Oceanobacillus limi</name>
    <dbReference type="NCBI Taxonomy" id="930131"/>
    <lineage>
        <taxon>Bacteria</taxon>
        <taxon>Bacillati</taxon>
        <taxon>Bacillota</taxon>
        <taxon>Bacilli</taxon>
        <taxon>Bacillales</taxon>
        <taxon>Bacillaceae</taxon>
        <taxon>Oceanobacillus</taxon>
    </lineage>
</organism>
<feature type="domain" description="Regulatory protein YycH" evidence="2">
    <location>
        <begin position="4"/>
        <end position="422"/>
    </location>
</feature>
<dbReference type="Gene3D" id="3.30.310.160">
    <property type="entry name" value="YycH protein, domain 2"/>
    <property type="match status" value="1"/>
</dbReference>
<dbReference type="EMBL" id="FOHE01000007">
    <property type="protein sequence ID" value="SET24700.1"/>
    <property type="molecule type" value="Genomic_DNA"/>
</dbReference>
<name>A0A1I0CZX1_9BACI</name>
<keyword evidence="1" id="KW-1133">Transmembrane helix</keyword>
<evidence type="ECO:0000313" key="4">
    <source>
        <dbReference type="Proteomes" id="UP000198618"/>
    </source>
</evidence>
<feature type="transmembrane region" description="Helical" evidence="1">
    <location>
        <begin position="9"/>
        <end position="28"/>
    </location>
</feature>
<dbReference type="InterPro" id="IPR009996">
    <property type="entry name" value="YycH"/>
</dbReference>
<gene>
    <name evidence="3" type="ORF">SAMN05216389_107137</name>
</gene>
<dbReference type="STRING" id="930131.SAMN05216389_107137"/>
<protein>
    <submittedName>
        <fullName evidence="3">Two-component signal transduction system YycFG, regulatory protein YycH</fullName>
    </submittedName>
</protein>
<evidence type="ECO:0000256" key="1">
    <source>
        <dbReference type="SAM" id="Phobius"/>
    </source>
</evidence>
<sequence>MKLETIKTYTLIILVGISFIFTFSLWNYQPKGEHLASDFVSEADFNLGGTERSKKELIAPSSIIFEKYNHFYSFSDPSEKNALYEDIQSWNLFDYRETEADGRPNDNHQVEIIYPLELPMNIVPSLFTVNDGVDEMPSWSFQRVFITYENNRNLTLQFLSIDGRQQVKFTVNNTAKHELIWDYNLNLEGLDEYIEFDGSDNPIYIPQDEVAINEQTLIYQRVEPELMVNALFNNPKEVILNQRGNESFYQDGIRTMAVSENKRMMEYTNPQEPSPDIVTPMELVENSISHLNQYKGWINDYQLESIDTKENKLRYQMHYNNYPVFDMDDLDIIEQQWRDNELFQYKTSLISIARDSYTSELMIESGKDISAILKNSSEIDTGKVLDIRVGYEFIDTSDGNADKLTLKPAWFMNYEGSWRKINVDEITHNKGVS</sequence>
<keyword evidence="4" id="KW-1185">Reference proteome</keyword>
<dbReference type="AlphaFoldDB" id="A0A1I0CZX1"/>
<accession>A0A1I0CZX1</accession>
<evidence type="ECO:0000259" key="2">
    <source>
        <dbReference type="Pfam" id="PF07435"/>
    </source>
</evidence>
<evidence type="ECO:0000313" key="3">
    <source>
        <dbReference type="EMBL" id="SET24700.1"/>
    </source>
</evidence>
<dbReference type="CDD" id="cd15787">
    <property type="entry name" value="YycH_N"/>
    <property type="match status" value="1"/>
</dbReference>
<dbReference type="Proteomes" id="UP000198618">
    <property type="component" value="Unassembled WGS sequence"/>
</dbReference>
<dbReference type="InterPro" id="IPR042274">
    <property type="entry name" value="YycH/YycI_2"/>
</dbReference>
<dbReference type="Pfam" id="PF07435">
    <property type="entry name" value="YycH"/>
    <property type="match status" value="1"/>
</dbReference>
<keyword evidence="1" id="KW-0472">Membrane</keyword>
<dbReference type="RefSeq" id="WP_090869272.1">
    <property type="nucleotide sequence ID" value="NZ_FOHE01000007.1"/>
</dbReference>